<dbReference type="InterPro" id="IPR015943">
    <property type="entry name" value="WD40/YVTN_repeat-like_dom_sf"/>
</dbReference>
<keyword evidence="4 8" id="KW-0677">Repeat</keyword>
<reference evidence="11" key="1">
    <citation type="journal article" date="2020" name="Cell">
        <title>Large-Scale Comparative Analyses of Tick Genomes Elucidate Their Genetic Diversity and Vector Capacities.</title>
        <authorList>
            <consortium name="Tick Genome and Microbiome Consortium (TIGMIC)"/>
            <person name="Jia N."/>
            <person name="Wang J."/>
            <person name="Shi W."/>
            <person name="Du L."/>
            <person name="Sun Y."/>
            <person name="Zhan W."/>
            <person name="Jiang J.F."/>
            <person name="Wang Q."/>
            <person name="Zhang B."/>
            <person name="Ji P."/>
            <person name="Bell-Sakyi L."/>
            <person name="Cui X.M."/>
            <person name="Yuan T.T."/>
            <person name="Jiang B.G."/>
            <person name="Yang W.F."/>
            <person name="Lam T.T."/>
            <person name="Chang Q.C."/>
            <person name="Ding S.J."/>
            <person name="Wang X.J."/>
            <person name="Zhu J.G."/>
            <person name="Ruan X.D."/>
            <person name="Zhao L."/>
            <person name="Wei J.T."/>
            <person name="Ye R.Z."/>
            <person name="Que T.C."/>
            <person name="Du C.H."/>
            <person name="Zhou Y.H."/>
            <person name="Cheng J.X."/>
            <person name="Dai P.F."/>
            <person name="Guo W.B."/>
            <person name="Han X.H."/>
            <person name="Huang E.J."/>
            <person name="Li L.F."/>
            <person name="Wei W."/>
            <person name="Gao Y.C."/>
            <person name="Liu J.Z."/>
            <person name="Shao H.Z."/>
            <person name="Wang X."/>
            <person name="Wang C.C."/>
            <person name="Yang T.C."/>
            <person name="Huo Q.B."/>
            <person name="Li W."/>
            <person name="Chen H.Y."/>
            <person name="Chen S.E."/>
            <person name="Zhou L.G."/>
            <person name="Ni X.B."/>
            <person name="Tian J.H."/>
            <person name="Sheng Y."/>
            <person name="Liu T."/>
            <person name="Pan Y.S."/>
            <person name="Xia L.Y."/>
            <person name="Li J."/>
            <person name="Zhao F."/>
            <person name="Cao W.C."/>
        </authorList>
    </citation>
    <scope>NUCLEOTIDE SEQUENCE</scope>
    <source>
        <strain evidence="11">Rmic-2018</strain>
    </source>
</reference>
<comment type="subcellular location">
    <subcellularLocation>
        <location evidence="1 8">Nucleus</location>
    </subcellularLocation>
</comment>
<dbReference type="Proteomes" id="UP000821866">
    <property type="component" value="Unassembled WGS sequence"/>
</dbReference>
<accession>A0A9J6CWZ4</accession>
<evidence type="ECO:0000256" key="6">
    <source>
        <dbReference type="ARBA" id="ARBA00093337"/>
    </source>
</evidence>
<dbReference type="EMBL" id="JABSTU010005366">
    <property type="protein sequence ID" value="KAH7944719.1"/>
    <property type="molecule type" value="Genomic_DNA"/>
</dbReference>
<feature type="region of interest" description="Disordered" evidence="10">
    <location>
        <begin position="410"/>
        <end position="430"/>
    </location>
</feature>
<dbReference type="GO" id="GO:0106004">
    <property type="term" value="P:tRNA (guanine-N7)-methylation"/>
    <property type="evidence" value="ECO:0007669"/>
    <property type="project" value="UniProtKB-UniRule"/>
</dbReference>
<comment type="caution">
    <text evidence="11">The sequence shown here is derived from an EMBL/GenBank/DDBJ whole genome shotgun (WGS) entry which is preliminary data.</text>
</comment>
<comment type="similarity">
    <text evidence="8">Belongs to the WD repeat TRM82 family.</text>
</comment>
<comment type="subunit">
    <text evidence="7">Forms a heterodimer with the catalytic subunit Mettl1. Interacts with mei-P26 and weakly interacts with bgcn; required for the function or formation of the mei-P26-bgcn-bam-sxl complex. Interacts with nanos; may be involved in mei-P26-dependent derepression of the BMP signaling pathway. Interacts with Myc; the interaction may be mediated by mei-P26 and may be involved in the regulation of ribosome biogenesis.</text>
</comment>
<dbReference type="AlphaFoldDB" id="A0A9J6CWZ4"/>
<evidence type="ECO:0000256" key="7">
    <source>
        <dbReference type="ARBA" id="ARBA00093542"/>
    </source>
</evidence>
<dbReference type="VEuPathDB" id="VectorBase:LOC119186302"/>
<dbReference type="Gene3D" id="2.130.10.10">
    <property type="entry name" value="YVTN repeat-like/Quinoprotein amine dehydrogenase"/>
    <property type="match status" value="1"/>
</dbReference>
<feature type="repeat" description="WD" evidence="9">
    <location>
        <begin position="195"/>
        <end position="237"/>
    </location>
</feature>
<name>A0A9J6CWZ4_RHIMP</name>
<organism evidence="11 12">
    <name type="scientific">Rhipicephalus microplus</name>
    <name type="common">Cattle tick</name>
    <name type="synonym">Boophilus microplus</name>
    <dbReference type="NCBI Taxonomy" id="6941"/>
    <lineage>
        <taxon>Eukaryota</taxon>
        <taxon>Metazoa</taxon>
        <taxon>Ecdysozoa</taxon>
        <taxon>Arthropoda</taxon>
        <taxon>Chelicerata</taxon>
        <taxon>Arachnida</taxon>
        <taxon>Acari</taxon>
        <taxon>Parasitiformes</taxon>
        <taxon>Ixodida</taxon>
        <taxon>Ixodoidea</taxon>
        <taxon>Ixodidae</taxon>
        <taxon>Rhipicephalinae</taxon>
        <taxon>Rhipicephalus</taxon>
        <taxon>Boophilus</taxon>
    </lineage>
</organism>
<evidence type="ECO:0000256" key="5">
    <source>
        <dbReference type="ARBA" id="ARBA00023242"/>
    </source>
</evidence>
<evidence type="ECO:0000256" key="8">
    <source>
        <dbReference type="HAMAP-Rule" id="MF_03056"/>
    </source>
</evidence>
<evidence type="ECO:0000256" key="9">
    <source>
        <dbReference type="PROSITE-ProRule" id="PRU00221"/>
    </source>
</evidence>
<dbReference type="SUPFAM" id="SSF50978">
    <property type="entry name" value="WD40 repeat-like"/>
    <property type="match status" value="1"/>
</dbReference>
<gene>
    <name evidence="11" type="ORF">HPB51_028565</name>
</gene>
<dbReference type="GO" id="GO:0005829">
    <property type="term" value="C:cytosol"/>
    <property type="evidence" value="ECO:0007669"/>
    <property type="project" value="TreeGrafter"/>
</dbReference>
<dbReference type="InterPro" id="IPR001680">
    <property type="entry name" value="WD40_rpt"/>
</dbReference>
<comment type="pathway">
    <text evidence="8">tRNA modification; N(7)-methylguanine-tRNA biosynthesis.</text>
</comment>
<reference evidence="11" key="2">
    <citation type="submission" date="2021-09" db="EMBL/GenBank/DDBJ databases">
        <authorList>
            <person name="Jia N."/>
            <person name="Wang J."/>
            <person name="Shi W."/>
            <person name="Du L."/>
            <person name="Sun Y."/>
            <person name="Zhan W."/>
            <person name="Jiang J."/>
            <person name="Wang Q."/>
            <person name="Zhang B."/>
            <person name="Ji P."/>
            <person name="Sakyi L.B."/>
            <person name="Cui X."/>
            <person name="Yuan T."/>
            <person name="Jiang B."/>
            <person name="Yang W."/>
            <person name="Lam T.T.-Y."/>
            <person name="Chang Q."/>
            <person name="Ding S."/>
            <person name="Wang X."/>
            <person name="Zhu J."/>
            <person name="Ruan X."/>
            <person name="Zhao L."/>
            <person name="Wei J."/>
            <person name="Que T."/>
            <person name="Du C."/>
            <person name="Cheng J."/>
            <person name="Dai P."/>
            <person name="Han X."/>
            <person name="Huang E."/>
            <person name="Gao Y."/>
            <person name="Liu J."/>
            <person name="Shao H."/>
            <person name="Ye R."/>
            <person name="Li L."/>
            <person name="Wei W."/>
            <person name="Wang X."/>
            <person name="Wang C."/>
            <person name="Huo Q."/>
            <person name="Li W."/>
            <person name="Guo W."/>
            <person name="Chen H."/>
            <person name="Chen S."/>
            <person name="Zhou L."/>
            <person name="Zhou L."/>
            <person name="Ni X."/>
            <person name="Tian J."/>
            <person name="Zhou Y."/>
            <person name="Sheng Y."/>
            <person name="Liu T."/>
            <person name="Pan Y."/>
            <person name="Xia L."/>
            <person name="Li J."/>
            <person name="Zhao F."/>
            <person name="Cao W."/>
        </authorList>
    </citation>
    <scope>NUCLEOTIDE SEQUENCE</scope>
    <source>
        <strain evidence="11">Rmic-2018</strain>
        <tissue evidence="11">Larvae</tissue>
    </source>
</reference>
<dbReference type="HAMAP" id="MF_03056">
    <property type="entry name" value="TRM82"/>
    <property type="match status" value="1"/>
</dbReference>
<evidence type="ECO:0000256" key="4">
    <source>
        <dbReference type="ARBA" id="ARBA00022737"/>
    </source>
</evidence>
<dbReference type="PROSITE" id="PS50294">
    <property type="entry name" value="WD_REPEATS_REGION"/>
    <property type="match status" value="1"/>
</dbReference>
<sequence>MALIRCMNNRIALLCVDLAYMYETKDGGGYDKIRLAIPEATTENTSDCRDSDEEENNKSSAKTDRQEEPSFSCANFSPCSTYFMAVTNSKRLIVWKRHGPGNWEAIIQRHVARKSVQVRMCSTKDTVLVADRSGDVYSFNLDDTEDTGGKLIVGRLSMVLDMVIGEQDNFLAVSDRDEKIQVSCYPNCYNIRTFCLGHTQFVTCLTLLPGPPELLVSGSGDGTIRTWCPETGRQLHRYEVSIEKRAGDAKDNVESRKPAVKRLALQPSGTTMACLIDELAEVLLLSWQGLEAGWSRPQSLVVPCTPDDVAFDDDSQLWVTLTSPPSVQLFAHSTDPNGQWRRLEVPAELSSASELPWAPLLKDVSLTLWQIFQGKCKPVVANGNNGSLSQLYKQWFDNEHSYLEKKRRRLEEATAASAPKQLKQEPAPLS</sequence>
<dbReference type="InterPro" id="IPR028884">
    <property type="entry name" value="Trm82"/>
</dbReference>
<protein>
    <recommendedName>
        <fullName evidence="8">tRNA (guanine-N(7)-)-methyltransferase non-catalytic subunit</fullName>
    </recommendedName>
    <alternativeName>
        <fullName evidence="8">WD repeat-containing protein 4 homolog</fullName>
    </alternativeName>
</protein>
<evidence type="ECO:0000256" key="2">
    <source>
        <dbReference type="ARBA" id="ARBA00022574"/>
    </source>
</evidence>
<evidence type="ECO:0000256" key="10">
    <source>
        <dbReference type="SAM" id="MobiDB-lite"/>
    </source>
</evidence>
<comment type="function">
    <text evidence="8">Required for the formation of N(7)-methylguanine at position 46 (m7G46) in tRNA. In the complex, it is required to stabilize and induce conformational changes of the catalytic subunit.</text>
</comment>
<dbReference type="PROSITE" id="PS50082">
    <property type="entry name" value="WD_REPEATS_2"/>
    <property type="match status" value="1"/>
</dbReference>
<comment type="function">
    <text evidence="6">Required for the Mettl1-dependent formation of N(7)-methylguanine at position 46 (m7G46) in tRNA. In the Mettl1-wuho methyltransferase complex, it is required to stabilize and induce conformational changes of the catalytic subunit. Required for binding of nanos mRNA and repression of translation by the mei-P26-bgcn-bam-sxl complex. May cooperate with mei-P26 and nanos to derepress the BMP signaling pathway. May cooperate with mei-P26 to suppress expression of a subset of microRNAs. May cooperate with mei-P26 to regulate bam expression levels in germline cells during gametogenesis. Required to promote mitosis to meiosis transition during gametogenesis. May regulate germline cell division in part by regulating ribosome biogenesis.</text>
</comment>
<keyword evidence="12" id="KW-1185">Reference proteome</keyword>
<dbReference type="InterPro" id="IPR036322">
    <property type="entry name" value="WD40_repeat_dom_sf"/>
</dbReference>
<keyword evidence="2 8" id="KW-0853">WD repeat</keyword>
<dbReference type="Pfam" id="PF00400">
    <property type="entry name" value="WD40"/>
    <property type="match status" value="1"/>
</dbReference>
<dbReference type="GO" id="GO:0043527">
    <property type="term" value="C:tRNA methyltransferase complex"/>
    <property type="evidence" value="ECO:0007669"/>
    <property type="project" value="TreeGrafter"/>
</dbReference>
<evidence type="ECO:0000256" key="1">
    <source>
        <dbReference type="ARBA" id="ARBA00004123"/>
    </source>
</evidence>
<dbReference type="PANTHER" id="PTHR16288:SF0">
    <property type="entry name" value="TRNA (GUANINE-N(7)-)-METHYLTRANSFERASE NON-CATALYTIC SUBUNIT WDR4"/>
    <property type="match status" value="1"/>
</dbReference>
<dbReference type="PANTHER" id="PTHR16288">
    <property type="entry name" value="WD40 REPEAT PROTEIN 4"/>
    <property type="match status" value="1"/>
</dbReference>
<evidence type="ECO:0000313" key="11">
    <source>
        <dbReference type="EMBL" id="KAH7944719.1"/>
    </source>
</evidence>
<dbReference type="SMART" id="SM00320">
    <property type="entry name" value="WD40"/>
    <property type="match status" value="2"/>
</dbReference>
<evidence type="ECO:0000313" key="12">
    <source>
        <dbReference type="Proteomes" id="UP000821866"/>
    </source>
</evidence>
<dbReference type="GO" id="GO:0005634">
    <property type="term" value="C:nucleus"/>
    <property type="evidence" value="ECO:0007669"/>
    <property type="project" value="UniProtKB-SubCell"/>
</dbReference>
<keyword evidence="3 8" id="KW-0819">tRNA processing</keyword>
<proteinExistence type="inferred from homology"/>
<keyword evidence="5 8" id="KW-0539">Nucleus</keyword>
<evidence type="ECO:0000256" key="3">
    <source>
        <dbReference type="ARBA" id="ARBA00022694"/>
    </source>
</evidence>
<feature type="region of interest" description="Disordered" evidence="10">
    <location>
        <begin position="43"/>
        <end position="70"/>
    </location>
</feature>